<dbReference type="RefSeq" id="WP_121121153.1">
    <property type="nucleotide sequence ID" value="NZ_CP016604.1"/>
</dbReference>
<dbReference type="EMBL" id="RBJC01000004">
    <property type="protein sequence ID" value="RKR76916.1"/>
    <property type="molecule type" value="Genomic_DNA"/>
</dbReference>
<accession>A0A420XI45</accession>
<dbReference type="AlphaFoldDB" id="A0A420XI45"/>
<gene>
    <name evidence="1" type="ORF">DES31_0225</name>
</gene>
<dbReference type="OrthoDB" id="5678957at2"/>
<name>A0A420XI45_9PAST</name>
<dbReference type="Proteomes" id="UP000280099">
    <property type="component" value="Unassembled WGS sequence"/>
</dbReference>
<organism evidence="1 2">
    <name type="scientific">Otariodibacter oris</name>
    <dbReference type="NCBI Taxonomy" id="1032623"/>
    <lineage>
        <taxon>Bacteria</taxon>
        <taxon>Pseudomonadati</taxon>
        <taxon>Pseudomonadota</taxon>
        <taxon>Gammaproteobacteria</taxon>
        <taxon>Pasteurellales</taxon>
        <taxon>Pasteurellaceae</taxon>
        <taxon>Otariodibacter</taxon>
    </lineage>
</organism>
<keyword evidence="2" id="KW-1185">Reference proteome</keyword>
<protein>
    <submittedName>
        <fullName evidence="1">Uncharacterized protein</fullName>
    </submittedName>
</protein>
<evidence type="ECO:0000313" key="1">
    <source>
        <dbReference type="EMBL" id="RKR76916.1"/>
    </source>
</evidence>
<reference evidence="1 2" key="1">
    <citation type="submission" date="2018-10" db="EMBL/GenBank/DDBJ databases">
        <title>Genomic Encyclopedia of Type Strains, Phase IV (KMG-IV): sequencing the most valuable type-strain genomes for metagenomic binning, comparative biology and taxonomic classification.</title>
        <authorList>
            <person name="Goeker M."/>
        </authorList>
    </citation>
    <scope>NUCLEOTIDE SEQUENCE [LARGE SCALE GENOMIC DNA]</scope>
    <source>
        <strain evidence="1 2">DSM 23800</strain>
    </source>
</reference>
<evidence type="ECO:0000313" key="2">
    <source>
        <dbReference type="Proteomes" id="UP000280099"/>
    </source>
</evidence>
<comment type="caution">
    <text evidence="1">The sequence shown here is derived from an EMBL/GenBank/DDBJ whole genome shotgun (WGS) entry which is preliminary data.</text>
</comment>
<sequence>MQKPKNRPSGRQLLSENLEFNQISPPFIPLFFPDPVKKRQIVWEFEQEDGIRYTGKAKRNSITLPTGLPLGKHMLTVIVGQPLLQKGYKIYKCNITIIEK</sequence>
<proteinExistence type="predicted"/>